<accession>A0A9Q3PEJ4</accession>
<evidence type="ECO:0000313" key="2">
    <source>
        <dbReference type="Proteomes" id="UP000765509"/>
    </source>
</evidence>
<dbReference type="EMBL" id="AVOT02065756">
    <property type="protein sequence ID" value="MBW0557752.1"/>
    <property type="molecule type" value="Genomic_DNA"/>
</dbReference>
<dbReference type="Proteomes" id="UP000765509">
    <property type="component" value="Unassembled WGS sequence"/>
</dbReference>
<gene>
    <name evidence="1" type="ORF">O181_097467</name>
</gene>
<dbReference type="AlphaFoldDB" id="A0A9Q3PEJ4"/>
<protein>
    <submittedName>
        <fullName evidence="1">Uncharacterized protein</fullName>
    </submittedName>
</protein>
<keyword evidence="2" id="KW-1185">Reference proteome</keyword>
<reference evidence="1" key="1">
    <citation type="submission" date="2021-03" db="EMBL/GenBank/DDBJ databases">
        <title>Draft genome sequence of rust myrtle Austropuccinia psidii MF-1, a brazilian biotype.</title>
        <authorList>
            <person name="Quecine M.C."/>
            <person name="Pachon D.M.R."/>
            <person name="Bonatelli M.L."/>
            <person name="Correr F.H."/>
            <person name="Franceschini L.M."/>
            <person name="Leite T.F."/>
            <person name="Margarido G.R.A."/>
            <person name="Almeida C.A."/>
            <person name="Ferrarezi J.A."/>
            <person name="Labate C.A."/>
        </authorList>
    </citation>
    <scope>NUCLEOTIDE SEQUENCE</scope>
    <source>
        <strain evidence="1">MF-1</strain>
    </source>
</reference>
<proteinExistence type="predicted"/>
<name>A0A9Q3PEJ4_9BASI</name>
<evidence type="ECO:0000313" key="1">
    <source>
        <dbReference type="EMBL" id="MBW0557752.1"/>
    </source>
</evidence>
<comment type="caution">
    <text evidence="1">The sequence shown here is derived from an EMBL/GenBank/DDBJ whole genome shotgun (WGS) entry which is preliminary data.</text>
</comment>
<sequence>MCQAPLKEVPKLKKGPQFSGEGEYDHMEFISGIEMIKEYFELPYRLVTAIFNTLFTRSAHRWYIKPRQAHGHQSWAWWKTQIINQWSNDAWRFEVEKSFVFAKLNYEKDKSYHGFSNKKID</sequence>
<organism evidence="1 2">
    <name type="scientific">Austropuccinia psidii MF-1</name>
    <dbReference type="NCBI Taxonomy" id="1389203"/>
    <lineage>
        <taxon>Eukaryota</taxon>
        <taxon>Fungi</taxon>
        <taxon>Dikarya</taxon>
        <taxon>Basidiomycota</taxon>
        <taxon>Pucciniomycotina</taxon>
        <taxon>Pucciniomycetes</taxon>
        <taxon>Pucciniales</taxon>
        <taxon>Sphaerophragmiaceae</taxon>
        <taxon>Austropuccinia</taxon>
    </lineage>
</organism>